<organism evidence="7 8">
    <name type="scientific">Pseudaquabacterium pictum</name>
    <dbReference type="NCBI Taxonomy" id="2315236"/>
    <lineage>
        <taxon>Bacteria</taxon>
        <taxon>Pseudomonadati</taxon>
        <taxon>Pseudomonadota</taxon>
        <taxon>Betaproteobacteria</taxon>
        <taxon>Burkholderiales</taxon>
        <taxon>Sphaerotilaceae</taxon>
        <taxon>Pseudaquabacterium</taxon>
    </lineage>
</organism>
<dbReference type="GO" id="GO:0016616">
    <property type="term" value="F:oxidoreductase activity, acting on the CH-OH group of donors, NAD or NADP as acceptor"/>
    <property type="evidence" value="ECO:0007669"/>
    <property type="project" value="InterPro"/>
</dbReference>
<dbReference type="InterPro" id="IPR036291">
    <property type="entry name" value="NAD(P)-bd_dom_sf"/>
</dbReference>
<evidence type="ECO:0000256" key="3">
    <source>
        <dbReference type="ARBA" id="ARBA00023027"/>
    </source>
</evidence>
<evidence type="ECO:0000256" key="2">
    <source>
        <dbReference type="ARBA" id="ARBA00023002"/>
    </source>
</evidence>
<gene>
    <name evidence="7" type="ORF">AQPW35_17710</name>
</gene>
<dbReference type="GO" id="GO:0051287">
    <property type="term" value="F:NAD binding"/>
    <property type="evidence" value="ECO:0007669"/>
    <property type="project" value="InterPro"/>
</dbReference>
<feature type="domain" description="D-isomer specific 2-hydroxyacid dehydrogenase NAD-binding" evidence="6">
    <location>
        <begin position="108"/>
        <end position="288"/>
    </location>
</feature>
<dbReference type="PANTHER" id="PTHR43761">
    <property type="entry name" value="D-ISOMER SPECIFIC 2-HYDROXYACID DEHYDROGENASE FAMILY PROTEIN (AFU_ORTHOLOGUE AFUA_1G13630)"/>
    <property type="match status" value="1"/>
</dbReference>
<evidence type="ECO:0000259" key="6">
    <source>
        <dbReference type="Pfam" id="PF02826"/>
    </source>
</evidence>
<proteinExistence type="inferred from homology"/>
<comment type="caution">
    <text evidence="7">The sequence shown here is derived from an EMBL/GenBank/DDBJ whole genome shotgun (WGS) entry which is preliminary data.</text>
</comment>
<dbReference type="Proteomes" id="UP000301751">
    <property type="component" value="Unassembled WGS sequence"/>
</dbReference>
<dbReference type="SUPFAM" id="SSF51735">
    <property type="entry name" value="NAD(P)-binding Rossmann-fold domains"/>
    <property type="match status" value="1"/>
</dbReference>
<dbReference type="Gene3D" id="3.40.50.720">
    <property type="entry name" value="NAD(P)-binding Rossmann-like Domain"/>
    <property type="match status" value="2"/>
</dbReference>
<dbReference type="InterPro" id="IPR050418">
    <property type="entry name" value="D-iso_2-hydroxyacid_DH_PdxB"/>
</dbReference>
<feature type="domain" description="D-isomer specific 2-hydroxyacid dehydrogenase catalytic" evidence="5">
    <location>
        <begin position="28"/>
        <end position="314"/>
    </location>
</feature>
<dbReference type="Pfam" id="PF02826">
    <property type="entry name" value="2-Hacid_dh_C"/>
    <property type="match status" value="1"/>
</dbReference>
<keyword evidence="3" id="KW-0520">NAD</keyword>
<protein>
    <submittedName>
        <fullName evidence="7">Glycerate dehydrogenase</fullName>
    </submittedName>
</protein>
<dbReference type="EMBL" id="BJCL01000003">
    <property type="protein sequence ID" value="GCL62690.1"/>
    <property type="molecule type" value="Genomic_DNA"/>
</dbReference>
<dbReference type="InterPro" id="IPR006139">
    <property type="entry name" value="D-isomer_2_OHA_DH_cat_dom"/>
</dbReference>
<comment type="similarity">
    <text evidence="1 4">Belongs to the D-isomer specific 2-hydroxyacid dehydrogenase family.</text>
</comment>
<keyword evidence="2 4" id="KW-0560">Oxidoreductase</keyword>
<dbReference type="InterPro" id="IPR006140">
    <property type="entry name" value="D-isomer_DH_NAD-bd"/>
</dbReference>
<dbReference type="CDD" id="cd12162">
    <property type="entry name" value="2-Hacid_dh_4"/>
    <property type="match status" value="1"/>
</dbReference>
<reference evidence="8" key="1">
    <citation type="submission" date="2019-03" db="EMBL/GenBank/DDBJ databases">
        <title>Aquabacterium pictum sp.nov., the first bacteriochlorophyll a-containing freshwater bacterium in the genus Aquabacterium of the class Betaproteobacteria.</title>
        <authorList>
            <person name="Hirose S."/>
            <person name="Tank M."/>
            <person name="Hara E."/>
            <person name="Tamaki H."/>
            <person name="Takaichi S."/>
            <person name="Haruta S."/>
            <person name="Hanada S."/>
        </authorList>
    </citation>
    <scope>NUCLEOTIDE SEQUENCE [LARGE SCALE GENOMIC DNA]</scope>
    <source>
        <strain evidence="8">W35</strain>
    </source>
</reference>
<evidence type="ECO:0000313" key="7">
    <source>
        <dbReference type="EMBL" id="GCL62690.1"/>
    </source>
</evidence>
<evidence type="ECO:0000259" key="5">
    <source>
        <dbReference type="Pfam" id="PF00389"/>
    </source>
</evidence>
<keyword evidence="8" id="KW-1185">Reference proteome</keyword>
<dbReference type="SUPFAM" id="SSF52283">
    <property type="entry name" value="Formate/glycerate dehydrogenase catalytic domain-like"/>
    <property type="match status" value="1"/>
</dbReference>
<dbReference type="AlphaFoldDB" id="A0A480APK2"/>
<evidence type="ECO:0000256" key="1">
    <source>
        <dbReference type="ARBA" id="ARBA00005854"/>
    </source>
</evidence>
<name>A0A480APK2_9BURK</name>
<accession>A0A480APK2</accession>
<evidence type="ECO:0000256" key="4">
    <source>
        <dbReference type="RuleBase" id="RU003719"/>
    </source>
</evidence>
<dbReference type="Pfam" id="PF00389">
    <property type="entry name" value="2-Hacid_dh"/>
    <property type="match status" value="1"/>
</dbReference>
<dbReference type="PANTHER" id="PTHR43761:SF1">
    <property type="entry name" value="D-ISOMER SPECIFIC 2-HYDROXYACID DEHYDROGENASE CATALYTIC DOMAIN-CONTAINING PROTEIN-RELATED"/>
    <property type="match status" value="1"/>
</dbReference>
<evidence type="ECO:0000313" key="8">
    <source>
        <dbReference type="Proteomes" id="UP000301751"/>
    </source>
</evidence>
<sequence>MMHRIVFLDRSTLAPQVRLRAPAFAHEMIEHADTAADQVVQRLAGAHIAILNKVPLTAAALARLPDLRLVAVAATGTDCIDKAACQRHGVVVCNIRGYAVHTVPEHTFALMLALRRNLVAYRQDVIAGRWQASGRFCFFDHPIRDLAGARLGIIGAGVLGQRVAALARAFGMVPLIAAHKGRSDMGPAFTPWQEVIETSDVITLHCPLTPQTRGMIARPEFRAMRRRPLLINTARGGLVDEAALVEALDEGWVGGAGFDVTEGEPPAAGHPLMRVAARPNVILTPHVAWASEEAQQSLADQLVDNIELFVSGQPGNIVTGWPVQATMAAPAVAGMTPDAQPADQSASAR</sequence>